<dbReference type="Proteomes" id="UP000830395">
    <property type="component" value="Chromosome 19"/>
</dbReference>
<name>A0ACC5Z899_9TELE</name>
<sequence>MLQMCSDRNSKPCSSNVAVLLCLCFIKKIHFHLSSRDSAFLGWKRTSGTMENIFVLLSVTLLAAGIRGQTQSSDVQELAGRSADFATALYRKIASMSDDNFAISPLAAALSLASLAAGAGESTSKGLLQTLNLAPMERDGEPDRIPTLLQQMREAAAQTVATGLFISQQVQVESSFSSQVKKFYSADVKSVEFSNTQATKASVSEYVTGSTGNKIREVLDTVDPRSQLMLISAAYFTGQWKLPFNASFTQEERFYIDKYHIVQVPMMFHSDKYYLAYDPSLKVGILKLPCTDGTAMLVLLPDEDVDYTSVDEALTAEVFLRWVAKLKKTKLEVLLPRFSVEYSFSLKKSLPSLGFTKFQDSSADLSGISETSELKLSEATQKVLVEVDERGSSAAPSSSSLLMETLPPRLAFNRPFLFLIYHEATKSLLHMGRVIDPTKK</sequence>
<protein>
    <submittedName>
        <fullName evidence="1">Uncharacterized protein</fullName>
    </submittedName>
</protein>
<organism evidence="1 2">
    <name type="scientific">Pangasius djambal</name>
    <dbReference type="NCBI Taxonomy" id="1691987"/>
    <lineage>
        <taxon>Eukaryota</taxon>
        <taxon>Metazoa</taxon>
        <taxon>Chordata</taxon>
        <taxon>Craniata</taxon>
        <taxon>Vertebrata</taxon>
        <taxon>Euteleostomi</taxon>
        <taxon>Actinopterygii</taxon>
        <taxon>Neopterygii</taxon>
        <taxon>Teleostei</taxon>
        <taxon>Ostariophysi</taxon>
        <taxon>Siluriformes</taxon>
        <taxon>Pangasiidae</taxon>
        <taxon>Pangasius</taxon>
    </lineage>
</organism>
<gene>
    <name evidence="1" type="ORF">PDJAM_G00101270</name>
</gene>
<proteinExistence type="predicted"/>
<accession>A0ACC5Z899</accession>
<reference evidence="1" key="1">
    <citation type="submission" date="2020-02" db="EMBL/GenBank/DDBJ databases">
        <title>Genome sequencing of the panga catfish, Pangasius djambal.</title>
        <authorList>
            <person name="Wen M."/>
            <person name="Zahm M."/>
            <person name="Roques C."/>
            <person name="Cabau C."/>
            <person name="Klopp C."/>
            <person name="Donnadieu C."/>
            <person name="Jouanno E."/>
            <person name="Avarre J.-C."/>
            <person name="Campet M."/>
            <person name="Ha T."/>
            <person name="Dugue R."/>
            <person name="Lampietro C."/>
            <person name="Louis A."/>
            <person name="Herpin A."/>
            <person name="Echchiki A."/>
            <person name="Berthelot C."/>
            <person name="Parey E."/>
            <person name="Roest-Crollius H."/>
            <person name="Braasch I."/>
            <person name="Postlethwait J.H."/>
            <person name="Bobe J."/>
            <person name="Montfort J."/>
            <person name="Bouchez O."/>
            <person name="Begum T."/>
            <person name="Schartl M."/>
            <person name="Gustiano R."/>
            <person name="Guiguen Y."/>
        </authorList>
    </citation>
    <scope>NUCLEOTIDE SEQUENCE</scope>
    <source>
        <strain evidence="1">Pdj_M5554</strain>
    </source>
</reference>
<dbReference type="EMBL" id="CM040993">
    <property type="protein sequence ID" value="MCJ8744003.1"/>
    <property type="molecule type" value="Genomic_DNA"/>
</dbReference>
<evidence type="ECO:0000313" key="1">
    <source>
        <dbReference type="EMBL" id="MCJ8744003.1"/>
    </source>
</evidence>
<comment type="caution">
    <text evidence="1">The sequence shown here is derived from an EMBL/GenBank/DDBJ whole genome shotgun (WGS) entry which is preliminary data.</text>
</comment>
<evidence type="ECO:0000313" key="2">
    <source>
        <dbReference type="Proteomes" id="UP000830395"/>
    </source>
</evidence>
<keyword evidence="2" id="KW-1185">Reference proteome</keyword>